<evidence type="ECO:0000256" key="4">
    <source>
        <dbReference type="ARBA" id="ARBA00023014"/>
    </source>
</evidence>
<gene>
    <name evidence="7" type="ORF">NAS2_0608</name>
</gene>
<proteinExistence type="inferred from homology"/>
<dbReference type="Gene3D" id="3.40.50.740">
    <property type="match status" value="1"/>
</dbReference>
<comment type="similarity">
    <text evidence="1">Belongs to the prokaryotic molybdopterin-containing oxidoreductase family.</text>
</comment>
<evidence type="ECO:0000313" key="7">
    <source>
        <dbReference type="EMBL" id="BBE41997.1"/>
    </source>
</evidence>
<dbReference type="InterPro" id="IPR006657">
    <property type="entry name" value="MoPterin_dinucl-bd_dom"/>
</dbReference>
<dbReference type="SUPFAM" id="SSF53706">
    <property type="entry name" value="Formate dehydrogenase/DMSO reductase, domains 1-3"/>
    <property type="match status" value="1"/>
</dbReference>
<dbReference type="Pfam" id="PF00384">
    <property type="entry name" value="Molybdopterin"/>
    <property type="match status" value="1"/>
</dbReference>
<dbReference type="InterPro" id="IPR050612">
    <property type="entry name" value="Prok_Mopterin_Oxidored"/>
</dbReference>
<evidence type="ECO:0000259" key="5">
    <source>
        <dbReference type="Pfam" id="PF00384"/>
    </source>
</evidence>
<organism evidence="7 8">
    <name type="scientific">Conexivisphaera calida</name>
    <dbReference type="NCBI Taxonomy" id="1874277"/>
    <lineage>
        <taxon>Archaea</taxon>
        <taxon>Nitrososphaerota</taxon>
        <taxon>Conexivisphaeria</taxon>
        <taxon>Conexivisphaerales</taxon>
        <taxon>Conexivisphaeraceae</taxon>
        <taxon>Conexivisphaera</taxon>
    </lineage>
</organism>
<reference evidence="7 8" key="1">
    <citation type="journal article" date="2019" name="ISME J.">
        <title>Isolation and characterization of a thermophilic sulfur- and iron-reducing thaumarchaeote from a terrestrial acidic hot spring.</title>
        <authorList>
            <person name="Kato S."/>
            <person name="Itoh T."/>
            <person name="Yuki M."/>
            <person name="Nagamori M."/>
            <person name="Ohnishi M."/>
            <person name="Uematsu K."/>
            <person name="Suzuki K."/>
            <person name="Takashina T."/>
            <person name="Ohkuma M."/>
        </authorList>
    </citation>
    <scope>NUCLEOTIDE SEQUENCE [LARGE SCALE GENOMIC DNA]</scope>
    <source>
        <strain evidence="7 8">NAS-02</strain>
    </source>
</reference>
<feature type="domain" description="Molybdopterin dinucleotide-binding" evidence="6">
    <location>
        <begin position="586"/>
        <end position="674"/>
    </location>
</feature>
<dbReference type="GO" id="GO:0051536">
    <property type="term" value="F:iron-sulfur cluster binding"/>
    <property type="evidence" value="ECO:0007669"/>
    <property type="project" value="UniProtKB-KW"/>
</dbReference>
<sequence>MEDGAPRGLSAWPGHLNRPCAKAYATLEEQGSPLRLTHPMVRTSPKGSRDPGWRRIGWDEAYRLIAGRLREVRERHGPDSVMFYAGNPKEMRLPLSRLASAFGSANFATEDSLCYKLHVLASLLLFGVVIPAYTSLDGARSVLLWGANPAASRPYMLPGLLRMRARGARFVVVDPRRTPTAERLADVHLRPLPGTDGALALGMINVMISREIYDREFVERWVHGFDALREYVSRFTPERVEAMTRVPARDVERAAVLYASERPGTVFLGIAAPQQSTNGAQSYRAVLSLAALAGNLDVPGGIALPTHPLLPYTVVGDEVLRPSDMLSLDFTLLSGKIEMRDRRADVDRVPVWAELIPTEVQANFLPEYVRDGVIRAGVFFGLNVAAWPDRQSYAAALDSLEFSVAIDEFYRPWTHDHVDMVLPAATMYEREEPFAVFGRRVYRRQRVLEPRGEARSDWRIIFELAVELGLGDRFWNGDTRAAMDWILRRAAGVGYEDVPIPEGKLIPPPGPEEFRKYERGLLRRDGRPGFPTPTGKVEVWSTVLERHGFDPLPAYVEPPFRPSADYPLILMTALRDPLYTTGRHKWESGWVRDLRPGPAVDVNPEDADARGISEGDAVTVVTPRGRLMARAHLTYTMLSGVVGFYPGWSDDPRTDVNVVLPRVLDPISGYPDYTYICELRRGWE</sequence>
<protein>
    <submittedName>
        <fullName evidence="7">Anaerobic dehydrogenases, typically selenocysteine-containing</fullName>
    </submittedName>
</protein>
<dbReference type="Proteomes" id="UP000509448">
    <property type="component" value="Chromosome"/>
</dbReference>
<dbReference type="GO" id="GO:0043546">
    <property type="term" value="F:molybdopterin cofactor binding"/>
    <property type="evidence" value="ECO:0007669"/>
    <property type="project" value="InterPro"/>
</dbReference>
<dbReference type="GO" id="GO:0016491">
    <property type="term" value="F:oxidoreductase activity"/>
    <property type="evidence" value="ECO:0007669"/>
    <property type="project" value="InterPro"/>
</dbReference>
<dbReference type="PANTHER" id="PTHR43742">
    <property type="entry name" value="TRIMETHYLAMINE-N-OXIDE REDUCTASE"/>
    <property type="match status" value="1"/>
</dbReference>
<dbReference type="InterPro" id="IPR006656">
    <property type="entry name" value="Mopterin_OxRdtase"/>
</dbReference>
<dbReference type="AlphaFoldDB" id="A0A4P2VCY5"/>
<keyword evidence="2" id="KW-0479">Metal-binding</keyword>
<evidence type="ECO:0000256" key="3">
    <source>
        <dbReference type="ARBA" id="ARBA00023004"/>
    </source>
</evidence>
<dbReference type="GO" id="GO:0046872">
    <property type="term" value="F:metal ion binding"/>
    <property type="evidence" value="ECO:0007669"/>
    <property type="project" value="UniProtKB-KW"/>
</dbReference>
<dbReference type="PANTHER" id="PTHR43742:SF6">
    <property type="entry name" value="OXIDOREDUCTASE YYAE-RELATED"/>
    <property type="match status" value="1"/>
</dbReference>
<evidence type="ECO:0000313" key="8">
    <source>
        <dbReference type="Proteomes" id="UP000509448"/>
    </source>
</evidence>
<accession>A0A4P2VCY5</accession>
<dbReference type="Gene3D" id="2.40.40.20">
    <property type="match status" value="1"/>
</dbReference>
<dbReference type="Gene3D" id="3.40.228.10">
    <property type="entry name" value="Dimethylsulfoxide Reductase, domain 2"/>
    <property type="match status" value="1"/>
</dbReference>
<evidence type="ECO:0000256" key="1">
    <source>
        <dbReference type="ARBA" id="ARBA00010312"/>
    </source>
</evidence>
<keyword evidence="4" id="KW-0411">Iron-sulfur</keyword>
<dbReference type="InterPro" id="IPR009010">
    <property type="entry name" value="Asp_de-COase-like_dom_sf"/>
</dbReference>
<evidence type="ECO:0000259" key="6">
    <source>
        <dbReference type="Pfam" id="PF01568"/>
    </source>
</evidence>
<dbReference type="KEGG" id="ccai:NAS2_0608"/>
<keyword evidence="3" id="KW-0408">Iron</keyword>
<dbReference type="Pfam" id="PF01568">
    <property type="entry name" value="Molydop_binding"/>
    <property type="match status" value="1"/>
</dbReference>
<evidence type="ECO:0000256" key="2">
    <source>
        <dbReference type="ARBA" id="ARBA00022723"/>
    </source>
</evidence>
<dbReference type="EMBL" id="AP018732">
    <property type="protein sequence ID" value="BBE41997.1"/>
    <property type="molecule type" value="Genomic_DNA"/>
</dbReference>
<keyword evidence="8" id="KW-1185">Reference proteome</keyword>
<feature type="domain" description="Molybdopterin oxidoreductase" evidence="5">
    <location>
        <begin position="35"/>
        <end position="465"/>
    </location>
</feature>
<name>A0A4P2VCY5_9ARCH</name>
<dbReference type="SUPFAM" id="SSF50692">
    <property type="entry name" value="ADC-like"/>
    <property type="match status" value="1"/>
</dbReference>